<keyword evidence="2" id="KW-0326">Glycosidase</keyword>
<evidence type="ECO:0000256" key="2">
    <source>
        <dbReference type="ARBA" id="ARBA00023295"/>
    </source>
</evidence>
<accession>A0A2T0RP92</accession>
<keyword evidence="4" id="KW-1185">Reference proteome</keyword>
<gene>
    <name evidence="3" type="ORF">CLV58_14328</name>
</gene>
<dbReference type="SUPFAM" id="SSF48208">
    <property type="entry name" value="Six-hairpin glycosidases"/>
    <property type="match status" value="1"/>
</dbReference>
<dbReference type="RefSeq" id="WP_106140881.1">
    <property type="nucleotide sequence ID" value="NZ_PVTE01000043.1"/>
</dbReference>
<dbReference type="Gene3D" id="1.50.10.10">
    <property type="match status" value="1"/>
</dbReference>
<comment type="caution">
    <text evidence="3">The sequence shown here is derived from an EMBL/GenBank/DDBJ whole genome shotgun (WGS) entry which is preliminary data.</text>
</comment>
<dbReference type="PROSITE" id="PS00928">
    <property type="entry name" value="TREHALASE_2"/>
    <property type="match status" value="1"/>
</dbReference>
<dbReference type="InterPro" id="IPR001661">
    <property type="entry name" value="Glyco_hydro_37"/>
</dbReference>
<dbReference type="InterPro" id="IPR008928">
    <property type="entry name" value="6-hairpin_glycosidase_sf"/>
</dbReference>
<dbReference type="OrthoDB" id="106887at2"/>
<dbReference type="InterPro" id="IPR012341">
    <property type="entry name" value="6hp_glycosidase-like_sf"/>
</dbReference>
<dbReference type="GO" id="GO:0005993">
    <property type="term" value="P:trehalose catabolic process"/>
    <property type="evidence" value="ECO:0007669"/>
    <property type="project" value="TreeGrafter"/>
</dbReference>
<dbReference type="PANTHER" id="PTHR23403:SF1">
    <property type="entry name" value="TREHALASE"/>
    <property type="match status" value="1"/>
</dbReference>
<reference evidence="3 4" key="1">
    <citation type="submission" date="2018-03" db="EMBL/GenBank/DDBJ databases">
        <title>Genomic Encyclopedia of Archaeal and Bacterial Type Strains, Phase II (KMG-II): from individual species to whole genera.</title>
        <authorList>
            <person name="Goeker M."/>
        </authorList>
    </citation>
    <scope>NUCLEOTIDE SEQUENCE [LARGE SCALE GENOMIC DNA]</scope>
    <source>
        <strain evidence="3 4">DSM 28354</strain>
    </source>
</reference>
<dbReference type="PANTHER" id="PTHR23403">
    <property type="entry name" value="TREHALASE"/>
    <property type="match status" value="1"/>
</dbReference>
<dbReference type="NCBIfam" id="NF009773">
    <property type="entry name" value="PRK13270.1"/>
    <property type="match status" value="1"/>
</dbReference>
<sequence>MTNETRPLSPDQLLGDLFIDVQTSRIFSDSKTFVDCVPLVAPEQLLALYESEKSKPDFDLKAFVMATFRVPEPTGGDGFVSDIAAGPVAHIHRLWDRLTRPADEAVPYDSRVPLPKPYVVPGGRFREIFYWDSYFTMLGLMDSGRHDLMRDMIDNFAHLIDMFGYIPNGNRTYFLSRSQPPYFALMVGLLAEVDGPDALTNYLPQLQCEYDFWMNDAGDATKSISRRTVRLDTVSGVVLNRYWDDTPTPRPESYREEINLSGKLNLAGPMAAELYVHIRAACESGWDFSSRWLGNEATMATIRAADIVPVDLNCLLYALEDTLRQAYEHAGQSDKAVQFDHLATARKQAILTIFWDQETGFFHDYDLVNGKRIAGLTLAGAFPLFVNLATDAQAAAVHERLNTDFLQAGGWVTTLQKTGQQWDWPNGWAPLQWIVYKGLINYSFTETADTGRDNWLSLNDRVFRATGKMMEKYNVVDAALSTGGGEYPNQDGFGWTNGVYLRFDKYVNK</sequence>
<dbReference type="EMBL" id="PVTE01000043">
    <property type="protein sequence ID" value="PRY22942.1"/>
    <property type="molecule type" value="Genomic_DNA"/>
</dbReference>
<keyword evidence="1" id="KW-0378">Hydrolase</keyword>
<dbReference type="InterPro" id="IPR018232">
    <property type="entry name" value="Glyco_hydro_37_CS"/>
</dbReference>
<dbReference type="AlphaFoldDB" id="A0A2T0RP92"/>
<dbReference type="Pfam" id="PF01204">
    <property type="entry name" value="Trehalase"/>
    <property type="match status" value="1"/>
</dbReference>
<evidence type="ECO:0000313" key="4">
    <source>
        <dbReference type="Proteomes" id="UP000238375"/>
    </source>
</evidence>
<protein>
    <submittedName>
        <fullName evidence="3">Alpha,alpha-trehalase</fullName>
    </submittedName>
</protein>
<organism evidence="3 4">
    <name type="scientific">Spirosoma oryzae</name>
    <dbReference type="NCBI Taxonomy" id="1469603"/>
    <lineage>
        <taxon>Bacteria</taxon>
        <taxon>Pseudomonadati</taxon>
        <taxon>Bacteroidota</taxon>
        <taxon>Cytophagia</taxon>
        <taxon>Cytophagales</taxon>
        <taxon>Cytophagaceae</taxon>
        <taxon>Spirosoma</taxon>
    </lineage>
</organism>
<evidence type="ECO:0000313" key="3">
    <source>
        <dbReference type="EMBL" id="PRY22942.1"/>
    </source>
</evidence>
<dbReference type="PRINTS" id="PR00744">
    <property type="entry name" value="GLHYDRLASE37"/>
</dbReference>
<proteinExistence type="predicted"/>
<evidence type="ECO:0000256" key="1">
    <source>
        <dbReference type="ARBA" id="ARBA00022801"/>
    </source>
</evidence>
<dbReference type="Proteomes" id="UP000238375">
    <property type="component" value="Unassembled WGS sequence"/>
</dbReference>
<name>A0A2T0RP92_9BACT</name>
<dbReference type="GO" id="GO:0004555">
    <property type="term" value="F:alpha,alpha-trehalase activity"/>
    <property type="evidence" value="ECO:0007669"/>
    <property type="project" value="InterPro"/>
</dbReference>